<keyword evidence="2" id="KW-1185">Reference proteome</keyword>
<gene>
    <name evidence="1" type="ORF">FHT01_001116</name>
</gene>
<protein>
    <submittedName>
        <fullName evidence="1">Uncharacterized protein</fullName>
    </submittedName>
</protein>
<dbReference type="EMBL" id="JAASQP010000001">
    <property type="protein sequence ID" value="NIJ23574.1"/>
    <property type="molecule type" value="Genomic_DNA"/>
</dbReference>
<evidence type="ECO:0000313" key="2">
    <source>
        <dbReference type="Proteomes" id="UP000788153"/>
    </source>
</evidence>
<sequence>MTTVPFASNRGSYRPVYRAQEINHCPGCGKSQWMVGRITAECAFCATALPLNEGGMIGGGMWRVHPRGLETVLAA</sequence>
<proteinExistence type="predicted"/>
<comment type="caution">
    <text evidence="1">The sequence shown here is derived from an EMBL/GenBank/DDBJ whole genome shotgun (WGS) entry which is preliminary data.</text>
</comment>
<evidence type="ECO:0000313" key="1">
    <source>
        <dbReference type="EMBL" id="NIJ23574.1"/>
    </source>
</evidence>
<name>A0ABX0TZA0_9SPHN</name>
<dbReference type="Proteomes" id="UP000788153">
    <property type="component" value="Unassembled WGS sequence"/>
</dbReference>
<accession>A0ABX0TZA0</accession>
<organism evidence="1 2">
    <name type="scientific">Sphingomonas japonica</name>
    <dbReference type="NCBI Taxonomy" id="511662"/>
    <lineage>
        <taxon>Bacteria</taxon>
        <taxon>Pseudomonadati</taxon>
        <taxon>Pseudomonadota</taxon>
        <taxon>Alphaproteobacteria</taxon>
        <taxon>Sphingomonadales</taxon>
        <taxon>Sphingomonadaceae</taxon>
        <taxon>Sphingomonas</taxon>
    </lineage>
</organism>
<reference evidence="1 2" key="1">
    <citation type="submission" date="2020-03" db="EMBL/GenBank/DDBJ databases">
        <title>Genomic Encyclopedia of Type Strains, Phase IV (KMG-IV): sequencing the most valuable type-strain genomes for metagenomic binning, comparative biology and taxonomic classification.</title>
        <authorList>
            <person name="Goeker M."/>
        </authorList>
    </citation>
    <scope>NUCLEOTIDE SEQUENCE [LARGE SCALE GENOMIC DNA]</scope>
    <source>
        <strain evidence="1 2">DSM 22753</strain>
    </source>
</reference>
<dbReference type="RefSeq" id="WP_140231218.1">
    <property type="nucleotide sequence ID" value="NZ_BAAAEV010000001.1"/>
</dbReference>